<protein>
    <submittedName>
        <fullName evidence="3">Putative PE-PGRS family protein</fullName>
    </submittedName>
</protein>
<dbReference type="Proteomes" id="UP000003856">
    <property type="component" value="Unassembled WGS sequence"/>
</dbReference>
<gene>
    <name evidence="3" type="ORF">AcdelDRAFT_1889</name>
</gene>
<organism evidence="3 4">
    <name type="scientific">Acidovorax delafieldii 2AN</name>
    <dbReference type="NCBI Taxonomy" id="573060"/>
    <lineage>
        <taxon>Bacteria</taxon>
        <taxon>Pseudomonadati</taxon>
        <taxon>Pseudomonadota</taxon>
        <taxon>Betaproteobacteria</taxon>
        <taxon>Burkholderiales</taxon>
        <taxon>Comamonadaceae</taxon>
        <taxon>Acidovorax</taxon>
    </lineage>
</organism>
<dbReference type="AlphaFoldDB" id="C5T4Q9"/>
<keyword evidence="2" id="KW-0472">Membrane</keyword>
<sequence length="407" mass="37214">MGTAMAQALCQPGTTTQDYAYTGAQQSYVVPAGVDQIAVQVFGAQGNGGAFVAGSGSTGGLGGSAKGTLATAAGQSLFVFVGGQGNGGLGGVADTQSRAGGNGGEASDLRLGSNAIGSRVIVAGGGGGGGGQSTNGGVQGSGGNGGAGGGDAGGNGANAIDAPTLTGGGGQGGQSGVGGAPGQGCSFASGTAGNGTTGQGGSGVSIAFTSNFGGAGGGGGGGHVVGGGGGGGTAGTAMCTLNLTGAGGGGAGGTSAAFAGISGFASSNGVRFGHGFVRLCIPATAQALRFSAVPSQTYSAGGTFSINAAASNIGPNSGNPITYASLTPGICTVSGTTVSMVSLGTCTLEARQAGSTIYTSASPVSQNVLIGAAVAVPASIPTLSEWSVLAAGLLIAGAAAAVLRRRI</sequence>
<feature type="transmembrane region" description="Helical" evidence="2">
    <location>
        <begin position="386"/>
        <end position="403"/>
    </location>
</feature>
<keyword evidence="2" id="KW-0812">Transmembrane</keyword>
<dbReference type="NCBIfam" id="TIGR04174">
    <property type="entry name" value="IPTL_CTERM"/>
    <property type="match status" value="1"/>
</dbReference>
<reference evidence="3 4" key="1">
    <citation type="submission" date="2009-05" db="EMBL/GenBank/DDBJ databases">
        <title>The draft genome of Acidovorax delafieldii 2AN.</title>
        <authorList>
            <consortium name="US DOE Joint Genome Institute (JGI-PGF)"/>
            <person name="Lucas S."/>
            <person name="Copeland A."/>
            <person name="Lapidus A."/>
            <person name="Glavina del Rio T."/>
            <person name="Tice H."/>
            <person name="Bruce D."/>
            <person name="Goodwin L."/>
            <person name="Pitluck S."/>
            <person name="Larimer F."/>
            <person name="Land M.L."/>
            <person name="Hauser L."/>
            <person name="Shelobolina E.S."/>
            <person name="Picardal F."/>
            <person name="Roden E."/>
            <person name="Emerson D."/>
        </authorList>
    </citation>
    <scope>NUCLEOTIDE SEQUENCE [LARGE SCALE GENOMIC DNA]</scope>
    <source>
        <strain evidence="3 4">2AN</strain>
    </source>
</reference>
<evidence type="ECO:0000256" key="2">
    <source>
        <dbReference type="SAM" id="Phobius"/>
    </source>
</evidence>
<feature type="region of interest" description="Disordered" evidence="1">
    <location>
        <begin position="127"/>
        <end position="181"/>
    </location>
</feature>
<name>C5T4Q9_ACIDE</name>
<dbReference type="OrthoDB" id="8889737at2"/>
<proteinExistence type="predicted"/>
<evidence type="ECO:0000313" key="4">
    <source>
        <dbReference type="Proteomes" id="UP000003856"/>
    </source>
</evidence>
<feature type="compositionally biased region" description="Gly residues" evidence="1">
    <location>
        <begin position="127"/>
        <end position="156"/>
    </location>
</feature>
<comment type="caution">
    <text evidence="3">The sequence shown here is derived from an EMBL/GenBank/DDBJ whole genome shotgun (WGS) entry which is preliminary data.</text>
</comment>
<evidence type="ECO:0000256" key="1">
    <source>
        <dbReference type="SAM" id="MobiDB-lite"/>
    </source>
</evidence>
<keyword evidence="2" id="KW-1133">Transmembrane helix</keyword>
<keyword evidence="4" id="KW-1185">Reference proteome</keyword>
<evidence type="ECO:0000313" key="3">
    <source>
        <dbReference type="EMBL" id="EER60552.1"/>
    </source>
</evidence>
<dbReference type="InterPro" id="IPR026442">
    <property type="entry name" value="IPTL_CTERM"/>
</dbReference>
<accession>C5T4Q9</accession>
<dbReference type="PATRIC" id="fig|573060.9.peg.3254"/>
<dbReference type="EMBL" id="ACQT01000051">
    <property type="protein sequence ID" value="EER60552.1"/>
    <property type="molecule type" value="Genomic_DNA"/>
</dbReference>
<feature type="compositionally biased region" description="Gly residues" evidence="1">
    <location>
        <begin position="166"/>
        <end position="181"/>
    </location>
</feature>